<feature type="domain" description="HTH lysR-type" evidence="5">
    <location>
        <begin position="1"/>
        <end position="57"/>
    </location>
</feature>
<reference evidence="6 7" key="1">
    <citation type="submission" date="2018-06" db="EMBL/GenBank/DDBJ databases">
        <title>Marinomonas sp. YLB-05 draft genome sequence.</title>
        <authorList>
            <person name="Yu L."/>
            <person name="Tang X."/>
        </authorList>
    </citation>
    <scope>NUCLEOTIDE SEQUENCE [LARGE SCALE GENOMIC DNA]</scope>
    <source>
        <strain evidence="6 7">YLB-05</strain>
    </source>
</reference>
<dbReference type="Proteomes" id="UP000254326">
    <property type="component" value="Unassembled WGS sequence"/>
</dbReference>
<dbReference type="InterPro" id="IPR036388">
    <property type="entry name" value="WH-like_DNA-bd_sf"/>
</dbReference>
<evidence type="ECO:0000256" key="4">
    <source>
        <dbReference type="ARBA" id="ARBA00023163"/>
    </source>
</evidence>
<dbReference type="InterPro" id="IPR000847">
    <property type="entry name" value="LysR_HTH_N"/>
</dbReference>
<dbReference type="Pfam" id="PF03466">
    <property type="entry name" value="LysR_substrate"/>
    <property type="match status" value="1"/>
</dbReference>
<dbReference type="OrthoDB" id="9815676at2"/>
<accession>A0A370UB28</accession>
<keyword evidence="7" id="KW-1185">Reference proteome</keyword>
<dbReference type="Pfam" id="PF00126">
    <property type="entry name" value="HTH_1"/>
    <property type="match status" value="1"/>
</dbReference>
<protein>
    <submittedName>
        <fullName evidence="6">LysR family transcriptional regulator</fullName>
    </submittedName>
</protein>
<keyword evidence="3" id="KW-0238">DNA-binding</keyword>
<evidence type="ECO:0000313" key="6">
    <source>
        <dbReference type="EMBL" id="RDL44992.1"/>
    </source>
</evidence>
<organism evidence="6 7">
    <name type="scientific">Marinomonas piezotolerans</name>
    <dbReference type="NCBI Taxonomy" id="2213058"/>
    <lineage>
        <taxon>Bacteria</taxon>
        <taxon>Pseudomonadati</taxon>
        <taxon>Pseudomonadota</taxon>
        <taxon>Gammaproteobacteria</taxon>
        <taxon>Oceanospirillales</taxon>
        <taxon>Oceanospirillaceae</taxon>
        <taxon>Marinomonas</taxon>
    </lineage>
</organism>
<sequence>MLEAMEQFVKVVELGSFSAAASALGKTPSTITRRLDQLEHELGVKLLVRSTRHLEVTPDGKQFYSQCQEVLQSVNQIKESFGKPSERVEGLIQITTFDTIGRETLTPLVAEFRKRYPDARVAIHLTNQLVNLYDSPFDLAIRYGRPEDSNLIYRPLLDMSAVLVAGADYVAKHPPLTTPEDLHKHACLTFFRPRQFTWWYFQKGNDTRKVRIDPVLASDGGAPLLMWARANQGVTLVSRTFVEDDLRSGRLVELLPDWQPSLTESGEAMIYLNWKASSAKRPVVRAMVDFLIEQIR</sequence>
<dbReference type="SUPFAM" id="SSF53850">
    <property type="entry name" value="Periplasmic binding protein-like II"/>
    <property type="match status" value="1"/>
</dbReference>
<dbReference type="SUPFAM" id="SSF46785">
    <property type="entry name" value="Winged helix' DNA-binding domain"/>
    <property type="match status" value="1"/>
</dbReference>
<evidence type="ECO:0000256" key="3">
    <source>
        <dbReference type="ARBA" id="ARBA00023125"/>
    </source>
</evidence>
<dbReference type="AlphaFoldDB" id="A0A370UB28"/>
<keyword evidence="2" id="KW-0805">Transcription regulation</keyword>
<dbReference type="InterPro" id="IPR058163">
    <property type="entry name" value="LysR-type_TF_proteobact-type"/>
</dbReference>
<dbReference type="PANTHER" id="PTHR30537">
    <property type="entry name" value="HTH-TYPE TRANSCRIPTIONAL REGULATOR"/>
    <property type="match status" value="1"/>
</dbReference>
<dbReference type="PROSITE" id="PS50931">
    <property type="entry name" value="HTH_LYSR"/>
    <property type="match status" value="1"/>
</dbReference>
<proteinExistence type="inferred from homology"/>
<dbReference type="Gene3D" id="1.10.10.10">
    <property type="entry name" value="Winged helix-like DNA-binding domain superfamily/Winged helix DNA-binding domain"/>
    <property type="match status" value="1"/>
</dbReference>
<dbReference type="EMBL" id="QKRA01000002">
    <property type="protein sequence ID" value="RDL44992.1"/>
    <property type="molecule type" value="Genomic_DNA"/>
</dbReference>
<dbReference type="InterPro" id="IPR036390">
    <property type="entry name" value="WH_DNA-bd_sf"/>
</dbReference>
<evidence type="ECO:0000313" key="7">
    <source>
        <dbReference type="Proteomes" id="UP000254326"/>
    </source>
</evidence>
<dbReference type="PANTHER" id="PTHR30537:SF5">
    <property type="entry name" value="HTH-TYPE TRANSCRIPTIONAL ACTIVATOR TTDR-RELATED"/>
    <property type="match status" value="1"/>
</dbReference>
<keyword evidence="4" id="KW-0804">Transcription</keyword>
<dbReference type="InterPro" id="IPR005119">
    <property type="entry name" value="LysR_subst-bd"/>
</dbReference>
<evidence type="ECO:0000256" key="2">
    <source>
        <dbReference type="ARBA" id="ARBA00023015"/>
    </source>
</evidence>
<comment type="similarity">
    <text evidence="1">Belongs to the LysR transcriptional regulatory family.</text>
</comment>
<dbReference type="GO" id="GO:0003700">
    <property type="term" value="F:DNA-binding transcription factor activity"/>
    <property type="evidence" value="ECO:0007669"/>
    <property type="project" value="InterPro"/>
</dbReference>
<dbReference type="FunFam" id="1.10.10.10:FF:000001">
    <property type="entry name" value="LysR family transcriptional regulator"/>
    <property type="match status" value="1"/>
</dbReference>
<evidence type="ECO:0000256" key="1">
    <source>
        <dbReference type="ARBA" id="ARBA00009437"/>
    </source>
</evidence>
<name>A0A370UB28_9GAMM</name>
<gene>
    <name evidence="6" type="ORF">DN730_05075</name>
</gene>
<dbReference type="CDD" id="cd08422">
    <property type="entry name" value="PBP2_CrgA_like"/>
    <property type="match status" value="1"/>
</dbReference>
<dbReference type="GO" id="GO:0003677">
    <property type="term" value="F:DNA binding"/>
    <property type="evidence" value="ECO:0007669"/>
    <property type="project" value="UniProtKB-KW"/>
</dbReference>
<evidence type="ECO:0000259" key="5">
    <source>
        <dbReference type="PROSITE" id="PS50931"/>
    </source>
</evidence>
<dbReference type="Gene3D" id="3.40.190.290">
    <property type="match status" value="1"/>
</dbReference>
<dbReference type="RefSeq" id="WP_115467029.1">
    <property type="nucleotide sequence ID" value="NZ_QKRA01000002.1"/>
</dbReference>
<comment type="caution">
    <text evidence="6">The sequence shown here is derived from an EMBL/GenBank/DDBJ whole genome shotgun (WGS) entry which is preliminary data.</text>
</comment>